<feature type="binding site" evidence="18">
    <location>
        <position position="63"/>
    </location>
    <ligand>
        <name>K(+)</name>
        <dbReference type="ChEBI" id="CHEBI:29103"/>
    </ligand>
</feature>
<feature type="region of interest" description="Disordered" evidence="20">
    <location>
        <begin position="461"/>
        <end position="487"/>
    </location>
</feature>
<keyword evidence="24" id="KW-1185">Reference proteome</keyword>
<comment type="caution">
    <text evidence="18">Lacks conserved residue(s) required for the propagation of feature annotation.</text>
</comment>
<feature type="binding site" evidence="18">
    <location>
        <position position="143"/>
    </location>
    <ligand>
        <name>(6S)-NADPHX</name>
        <dbReference type="ChEBI" id="CHEBI:64076"/>
    </ligand>
</feature>
<evidence type="ECO:0000256" key="15">
    <source>
        <dbReference type="ARBA" id="ARBA00048238"/>
    </source>
</evidence>
<feature type="binding site" evidence="17">
    <location>
        <position position="445"/>
    </location>
    <ligand>
        <name>AMP</name>
        <dbReference type="ChEBI" id="CHEBI:456215"/>
    </ligand>
</feature>
<dbReference type="Pfam" id="PF01256">
    <property type="entry name" value="Carb_kinase"/>
    <property type="match status" value="2"/>
</dbReference>
<dbReference type="RefSeq" id="WP_344298773.1">
    <property type="nucleotide sequence ID" value="NZ_BAAAQW010000003.1"/>
</dbReference>
<keyword evidence="10 17" id="KW-0520">NAD</keyword>
<evidence type="ECO:0000256" key="13">
    <source>
        <dbReference type="ARBA" id="ARBA00023268"/>
    </source>
</evidence>
<dbReference type="EMBL" id="BAAAQW010000003">
    <property type="protein sequence ID" value="GAA2198653.1"/>
    <property type="molecule type" value="Genomic_DNA"/>
</dbReference>
<comment type="similarity">
    <text evidence="18">Belongs to the NnrE/AIBP family.</text>
</comment>
<keyword evidence="6 17" id="KW-0547">Nucleotide-binding</keyword>
<comment type="function">
    <text evidence="18">Catalyzes the epimerization of the S- and R-forms of NAD(P)HX, a damaged form of NAD(P)H that is a result of enzymatic or heat-dependent hydration. This is a prerequisite for the S-specific NAD(P)H-hydrate dehydratase to allow the repair of both epimers of NAD(P)HX.</text>
</comment>
<comment type="catalytic activity">
    <reaction evidence="16 17 19">
        <text>(6S)-NADPHX + ADP = AMP + phosphate + NADPH + H(+)</text>
        <dbReference type="Rhea" id="RHEA:32235"/>
        <dbReference type="ChEBI" id="CHEBI:15378"/>
        <dbReference type="ChEBI" id="CHEBI:43474"/>
        <dbReference type="ChEBI" id="CHEBI:57783"/>
        <dbReference type="ChEBI" id="CHEBI:64076"/>
        <dbReference type="ChEBI" id="CHEBI:456215"/>
        <dbReference type="ChEBI" id="CHEBI:456216"/>
        <dbReference type="EC" id="4.2.1.136"/>
    </reaction>
</comment>
<evidence type="ECO:0000256" key="20">
    <source>
        <dbReference type="SAM" id="MobiDB-lite"/>
    </source>
</evidence>
<evidence type="ECO:0000256" key="18">
    <source>
        <dbReference type="HAMAP-Rule" id="MF_01966"/>
    </source>
</evidence>
<feature type="binding site" evidence="18">
    <location>
        <begin position="62"/>
        <end position="66"/>
    </location>
    <ligand>
        <name>(6S)-NADPHX</name>
        <dbReference type="ChEBI" id="CHEBI:64076"/>
    </ligand>
</feature>
<evidence type="ECO:0000256" key="19">
    <source>
        <dbReference type="PIRNR" id="PIRNR017184"/>
    </source>
</evidence>
<comment type="similarity">
    <text evidence="3 19">In the N-terminal section; belongs to the NnrE/AIBP family.</text>
</comment>
<dbReference type="HAMAP" id="MF_01965">
    <property type="entry name" value="NADHX_dehydratase"/>
    <property type="match status" value="1"/>
</dbReference>
<dbReference type="EC" id="4.2.1.136" evidence="19"/>
<dbReference type="InterPro" id="IPR017953">
    <property type="entry name" value="Carbohydrate_kinase_pred_CS"/>
</dbReference>
<keyword evidence="8 17" id="KW-0521">NADP</keyword>
<evidence type="ECO:0000313" key="24">
    <source>
        <dbReference type="Proteomes" id="UP001500432"/>
    </source>
</evidence>
<reference evidence="24" key="1">
    <citation type="journal article" date="2019" name="Int. J. Syst. Evol. Microbiol.">
        <title>The Global Catalogue of Microorganisms (GCM) 10K type strain sequencing project: providing services to taxonomists for standard genome sequencing and annotation.</title>
        <authorList>
            <consortium name="The Broad Institute Genomics Platform"/>
            <consortium name="The Broad Institute Genome Sequencing Center for Infectious Disease"/>
            <person name="Wu L."/>
            <person name="Ma J."/>
        </authorList>
    </citation>
    <scope>NUCLEOTIDE SEQUENCE [LARGE SCALE GENOMIC DNA]</scope>
    <source>
        <strain evidence="24">JCM 16034</strain>
    </source>
</reference>
<feature type="binding site" evidence="17">
    <location>
        <position position="242"/>
    </location>
    <ligand>
        <name>(6S)-NADPHX</name>
        <dbReference type="ChEBI" id="CHEBI:64076"/>
    </ligand>
</feature>
<evidence type="ECO:0000256" key="10">
    <source>
        <dbReference type="ARBA" id="ARBA00023027"/>
    </source>
</evidence>
<dbReference type="PROSITE" id="PS51385">
    <property type="entry name" value="YJEF_N"/>
    <property type="match status" value="1"/>
</dbReference>
<evidence type="ECO:0000256" key="1">
    <source>
        <dbReference type="ARBA" id="ARBA00000013"/>
    </source>
</evidence>
<organism evidence="23 24">
    <name type="scientific">Sinomonas flava</name>
    <dbReference type="NCBI Taxonomy" id="496857"/>
    <lineage>
        <taxon>Bacteria</taxon>
        <taxon>Bacillati</taxon>
        <taxon>Actinomycetota</taxon>
        <taxon>Actinomycetes</taxon>
        <taxon>Micrococcales</taxon>
        <taxon>Micrococcaceae</taxon>
        <taxon>Sinomonas</taxon>
    </lineage>
</organism>
<comment type="cofactor">
    <cofactor evidence="17">
        <name>Mg(2+)</name>
        <dbReference type="ChEBI" id="CHEBI:18420"/>
    </cofactor>
</comment>
<comment type="caution">
    <text evidence="23">The sequence shown here is derived from an EMBL/GenBank/DDBJ whole genome shotgun (WGS) entry which is preliminary data.</text>
</comment>
<evidence type="ECO:0000259" key="22">
    <source>
        <dbReference type="PROSITE" id="PS51385"/>
    </source>
</evidence>
<keyword evidence="7 17" id="KW-0067">ATP-binding</keyword>
<dbReference type="InterPro" id="IPR029056">
    <property type="entry name" value="Ribokinase-like"/>
</dbReference>
<gene>
    <name evidence="17" type="primary">nnrD</name>
    <name evidence="18" type="synonym">nnrE</name>
    <name evidence="23" type="ORF">GCM10009849_12160</name>
</gene>
<dbReference type="EC" id="5.1.99.6" evidence="19"/>
<evidence type="ECO:0000256" key="12">
    <source>
        <dbReference type="ARBA" id="ARBA00023239"/>
    </source>
</evidence>
<comment type="similarity">
    <text evidence="17">Belongs to the NnrD/CARKD family.</text>
</comment>
<comment type="function">
    <text evidence="17">Catalyzes the dehydration of the S-form of NAD(P)HX at the expense of ADP, which is converted to AMP. Together with NAD(P)HX epimerase, which catalyzes the epimerization of the S- and R-forms, the enzyme allows the repair of both epimers of NAD(P)HX, a damaged form of NAD(P)H that is a result of enzymatic or heat-dependent hydration.</text>
</comment>
<comment type="similarity">
    <text evidence="4 19">In the C-terminal section; belongs to the NnrD/CARKD family.</text>
</comment>
<protein>
    <recommendedName>
        <fullName evidence="19">Bifunctional NAD(P)H-hydrate repair enzyme</fullName>
    </recommendedName>
    <alternativeName>
        <fullName evidence="19">Nicotinamide nucleotide repair protein</fullName>
    </alternativeName>
    <domain>
        <recommendedName>
            <fullName evidence="19">ADP-dependent (S)-NAD(P)H-hydrate dehydratase</fullName>
            <ecNumber evidence="19">4.2.1.136</ecNumber>
        </recommendedName>
        <alternativeName>
            <fullName evidence="19">ADP-dependent NAD(P)HX dehydratase</fullName>
        </alternativeName>
    </domain>
    <domain>
        <recommendedName>
            <fullName evidence="19">NAD(P)H-hydrate epimerase</fullName>
            <ecNumber evidence="19">5.1.99.6</ecNumber>
        </recommendedName>
    </domain>
</protein>
<dbReference type="InterPro" id="IPR000631">
    <property type="entry name" value="CARKD"/>
</dbReference>
<comment type="catalytic activity">
    <reaction evidence="2 18 19">
        <text>(6R)-NADPHX = (6S)-NADPHX</text>
        <dbReference type="Rhea" id="RHEA:32227"/>
        <dbReference type="ChEBI" id="CHEBI:64076"/>
        <dbReference type="ChEBI" id="CHEBI:64077"/>
        <dbReference type="EC" id="5.1.99.6"/>
    </reaction>
</comment>
<comment type="subunit">
    <text evidence="17">Homotetramer.</text>
</comment>
<dbReference type="Gene3D" id="3.40.50.10260">
    <property type="entry name" value="YjeF N-terminal domain"/>
    <property type="match status" value="1"/>
</dbReference>
<feature type="compositionally biased region" description="Polar residues" evidence="20">
    <location>
        <begin position="465"/>
        <end position="484"/>
    </location>
</feature>
<evidence type="ECO:0000256" key="14">
    <source>
        <dbReference type="ARBA" id="ARBA00025153"/>
    </source>
</evidence>
<evidence type="ECO:0000256" key="11">
    <source>
        <dbReference type="ARBA" id="ARBA00023235"/>
    </source>
</evidence>
<dbReference type="InterPro" id="IPR036652">
    <property type="entry name" value="YjeF_N_dom_sf"/>
</dbReference>
<feature type="binding site" evidence="18">
    <location>
        <position position="117"/>
    </location>
    <ligand>
        <name>K(+)</name>
        <dbReference type="ChEBI" id="CHEBI:29103"/>
    </ligand>
</feature>
<comment type="catalytic activity">
    <reaction evidence="1 18 19">
        <text>(6R)-NADHX = (6S)-NADHX</text>
        <dbReference type="Rhea" id="RHEA:32215"/>
        <dbReference type="ChEBI" id="CHEBI:64074"/>
        <dbReference type="ChEBI" id="CHEBI:64075"/>
        <dbReference type="EC" id="5.1.99.6"/>
    </reaction>
</comment>
<dbReference type="Gene3D" id="3.40.1190.20">
    <property type="match status" value="1"/>
</dbReference>
<dbReference type="PROSITE" id="PS01050">
    <property type="entry name" value="YJEF_C_2"/>
    <property type="match status" value="1"/>
</dbReference>
<dbReference type="PANTHER" id="PTHR12592:SF0">
    <property type="entry name" value="ATP-DEPENDENT (S)-NAD(P)H-HYDRATE DEHYDRATASE"/>
    <property type="match status" value="1"/>
</dbReference>
<dbReference type="InterPro" id="IPR030677">
    <property type="entry name" value="Nnr"/>
</dbReference>
<feature type="binding site" evidence="17">
    <location>
        <position position="368"/>
    </location>
    <ligand>
        <name>(6S)-NADPHX</name>
        <dbReference type="ChEBI" id="CHEBI:64076"/>
    </ligand>
</feature>
<evidence type="ECO:0000256" key="4">
    <source>
        <dbReference type="ARBA" id="ARBA00009524"/>
    </source>
</evidence>
<dbReference type="SUPFAM" id="SSF64153">
    <property type="entry name" value="YjeF N-terminal domain-like"/>
    <property type="match status" value="1"/>
</dbReference>
<dbReference type="PROSITE" id="PS51383">
    <property type="entry name" value="YJEF_C_3"/>
    <property type="match status" value="1"/>
</dbReference>
<dbReference type="SUPFAM" id="SSF53613">
    <property type="entry name" value="Ribokinase-like"/>
    <property type="match status" value="1"/>
</dbReference>
<keyword evidence="13" id="KW-0511">Multifunctional enzyme</keyword>
<evidence type="ECO:0000256" key="3">
    <source>
        <dbReference type="ARBA" id="ARBA00006001"/>
    </source>
</evidence>
<comment type="function">
    <text evidence="14 19">Bifunctional enzyme that catalyzes the epimerization of the S- and R-forms of NAD(P)HX and the dehydration of the S-form of NAD(P)HX at the expense of ADP, which is converted to AMP. This allows the repair of both epimers of NAD(P)HX, a damaged form of NAD(P)H that is a result of enzymatic or heat-dependent hydration.</text>
</comment>
<dbReference type="InterPro" id="IPR004443">
    <property type="entry name" value="YjeF_N_dom"/>
</dbReference>
<proteinExistence type="inferred from homology"/>
<feature type="binding site" evidence="18">
    <location>
        <position position="146"/>
    </location>
    <ligand>
        <name>K(+)</name>
        <dbReference type="ChEBI" id="CHEBI:29103"/>
    </ligand>
</feature>
<dbReference type="Proteomes" id="UP001500432">
    <property type="component" value="Unassembled WGS sequence"/>
</dbReference>
<evidence type="ECO:0000256" key="5">
    <source>
        <dbReference type="ARBA" id="ARBA00022723"/>
    </source>
</evidence>
<keyword evidence="11 18" id="KW-0413">Isomerase</keyword>
<evidence type="ECO:0000256" key="16">
    <source>
        <dbReference type="ARBA" id="ARBA00049209"/>
    </source>
</evidence>
<evidence type="ECO:0000259" key="21">
    <source>
        <dbReference type="PROSITE" id="PS51383"/>
    </source>
</evidence>
<dbReference type="PIRSF" id="PIRSF017184">
    <property type="entry name" value="Nnr"/>
    <property type="match status" value="1"/>
</dbReference>
<dbReference type="PANTHER" id="PTHR12592">
    <property type="entry name" value="ATP-DEPENDENT (S)-NAD(P)H-HYDRATE DEHYDRATASE FAMILY MEMBER"/>
    <property type="match status" value="1"/>
</dbReference>
<keyword evidence="5 18" id="KW-0479">Metal-binding</keyword>
<dbReference type="CDD" id="cd01171">
    <property type="entry name" value="YXKO-related"/>
    <property type="match status" value="1"/>
</dbReference>
<dbReference type="Pfam" id="PF03853">
    <property type="entry name" value="YjeF_N"/>
    <property type="match status" value="1"/>
</dbReference>
<comment type="catalytic activity">
    <reaction evidence="15 17 19">
        <text>(6S)-NADHX + ADP = AMP + phosphate + NADH + H(+)</text>
        <dbReference type="Rhea" id="RHEA:32223"/>
        <dbReference type="ChEBI" id="CHEBI:15378"/>
        <dbReference type="ChEBI" id="CHEBI:43474"/>
        <dbReference type="ChEBI" id="CHEBI:57945"/>
        <dbReference type="ChEBI" id="CHEBI:64074"/>
        <dbReference type="ChEBI" id="CHEBI:456215"/>
        <dbReference type="ChEBI" id="CHEBI:456216"/>
        <dbReference type="EC" id="4.2.1.136"/>
    </reaction>
</comment>
<feature type="domain" description="YjeF C-terminal" evidence="21">
    <location>
        <begin position="207"/>
        <end position="530"/>
    </location>
</feature>
<feature type="binding site" evidence="17">
    <location>
        <position position="295"/>
    </location>
    <ligand>
        <name>(6S)-NADPHX</name>
        <dbReference type="ChEBI" id="CHEBI:64076"/>
    </ligand>
</feature>
<evidence type="ECO:0000256" key="2">
    <source>
        <dbReference type="ARBA" id="ARBA00000909"/>
    </source>
</evidence>
<evidence type="ECO:0000256" key="6">
    <source>
        <dbReference type="ARBA" id="ARBA00022741"/>
    </source>
</evidence>
<keyword evidence="9 18" id="KW-0630">Potassium</keyword>
<feature type="binding site" evidence="17">
    <location>
        <begin position="416"/>
        <end position="420"/>
    </location>
    <ligand>
        <name>AMP</name>
        <dbReference type="ChEBI" id="CHEBI:456215"/>
    </ligand>
</feature>
<accession>A0ABP5NKH1</accession>
<evidence type="ECO:0000256" key="7">
    <source>
        <dbReference type="ARBA" id="ARBA00022840"/>
    </source>
</evidence>
<comment type="cofactor">
    <cofactor evidence="18 19">
        <name>K(+)</name>
        <dbReference type="ChEBI" id="CHEBI:29103"/>
    </cofactor>
    <text evidence="18 19">Binds 1 potassium ion per subunit.</text>
</comment>
<evidence type="ECO:0000256" key="17">
    <source>
        <dbReference type="HAMAP-Rule" id="MF_01965"/>
    </source>
</evidence>
<name>A0ABP5NKH1_9MICC</name>
<sequence>MITAYTGAQVRAAERPLLESGEGPALMARAAHGLALAVVNALHTRRGRVYGARVAALVGKGNNGGDALFALAELARRGVRTTAVLTSGAAHTEGLAALRAAGGRVAEELEPADVVIDAVLGTGFTGEFRAPAPRPDAFVIACDIPSGLNADTGAAGDGVWPADATVTFGALKTGLLVGRGKALAGAVEVVDIGLAPHLPAPDVTVLEPADADRLLPAPCPDWHKYSRGVLGLVAGSEAYPGAAVLATAGALATGVGMVRLVAPDAVRHLVLAAHPEVVGTRAPQGRVQAWAAGPGIADDDDQHHALHVALGSGLPAVVDASALEILGRMLAEEQGNRAHWEDARLGEVMVRLAEDRTVAGEHLVLTPHAGELAALLGTFAAGETDLEPPERGEIEAAPLHWAREAAARLGVTVLLKGPATVCAAPDGTAFVQGQGHPLLATAGSGDTLTGILGALLATTGTGHTRSAQTGNPQTGNAHTDTAQGSEAPRPVEVAGLAALVHGLAGRVAAEDGPYGAGELASAVRTAMAALVRAR</sequence>
<dbReference type="HAMAP" id="MF_01966">
    <property type="entry name" value="NADHX_epimerase"/>
    <property type="match status" value="1"/>
</dbReference>
<evidence type="ECO:0000256" key="8">
    <source>
        <dbReference type="ARBA" id="ARBA00022857"/>
    </source>
</evidence>
<feature type="domain" description="YjeF N-terminal" evidence="22">
    <location>
        <begin position="10"/>
        <end position="200"/>
    </location>
</feature>
<evidence type="ECO:0000256" key="9">
    <source>
        <dbReference type="ARBA" id="ARBA00022958"/>
    </source>
</evidence>
<feature type="binding site" evidence="17">
    <location>
        <position position="446"/>
    </location>
    <ligand>
        <name>(6S)-NADPHX</name>
        <dbReference type="ChEBI" id="CHEBI:64076"/>
    </ligand>
</feature>
<evidence type="ECO:0000313" key="23">
    <source>
        <dbReference type="EMBL" id="GAA2198653.1"/>
    </source>
</evidence>
<keyword evidence="12 17" id="KW-0456">Lyase</keyword>